<proteinExistence type="predicted"/>
<dbReference type="Gene3D" id="3.30.70.270">
    <property type="match status" value="1"/>
</dbReference>
<dbReference type="AlphaFoldDB" id="A0A9Q3DR12"/>
<evidence type="ECO:0008006" key="3">
    <source>
        <dbReference type="Google" id="ProtNLM"/>
    </source>
</evidence>
<name>A0A9Q3DR12_9BASI</name>
<dbReference type="EMBL" id="AVOT02018269">
    <property type="protein sequence ID" value="MBW0505041.1"/>
    <property type="molecule type" value="Genomic_DNA"/>
</dbReference>
<accession>A0A9Q3DR12</accession>
<evidence type="ECO:0000313" key="1">
    <source>
        <dbReference type="EMBL" id="MBW0505041.1"/>
    </source>
</evidence>
<dbReference type="InterPro" id="IPR053134">
    <property type="entry name" value="RNA-dir_DNA_polymerase"/>
</dbReference>
<reference evidence="1" key="1">
    <citation type="submission" date="2021-03" db="EMBL/GenBank/DDBJ databases">
        <title>Draft genome sequence of rust myrtle Austropuccinia psidii MF-1, a brazilian biotype.</title>
        <authorList>
            <person name="Quecine M.C."/>
            <person name="Pachon D.M.R."/>
            <person name="Bonatelli M.L."/>
            <person name="Correr F.H."/>
            <person name="Franceschini L.M."/>
            <person name="Leite T.F."/>
            <person name="Margarido G.R.A."/>
            <person name="Almeida C.A."/>
            <person name="Ferrarezi J.A."/>
            <person name="Labate C.A."/>
        </authorList>
    </citation>
    <scope>NUCLEOTIDE SEQUENCE</scope>
    <source>
        <strain evidence="1">MF-1</strain>
    </source>
</reference>
<organism evidence="1 2">
    <name type="scientific">Austropuccinia psidii MF-1</name>
    <dbReference type="NCBI Taxonomy" id="1389203"/>
    <lineage>
        <taxon>Eukaryota</taxon>
        <taxon>Fungi</taxon>
        <taxon>Dikarya</taxon>
        <taxon>Basidiomycota</taxon>
        <taxon>Pucciniomycotina</taxon>
        <taxon>Pucciniomycetes</taxon>
        <taxon>Pucciniales</taxon>
        <taxon>Sphaerophragmiaceae</taxon>
        <taxon>Austropuccinia</taxon>
    </lineage>
</organism>
<gene>
    <name evidence="1" type="ORF">O181_044756</name>
</gene>
<protein>
    <recommendedName>
        <fullName evidence="3">Reverse transcriptase domain-containing protein</fullName>
    </recommendedName>
</protein>
<comment type="caution">
    <text evidence="1">The sequence shown here is derived from an EMBL/GenBank/DDBJ whole genome shotgun (WGS) entry which is preliminary data.</text>
</comment>
<dbReference type="InterPro" id="IPR043502">
    <property type="entry name" value="DNA/RNA_pol_sf"/>
</dbReference>
<dbReference type="SUPFAM" id="SSF56672">
    <property type="entry name" value="DNA/RNA polymerases"/>
    <property type="match status" value="1"/>
</dbReference>
<dbReference type="Gene3D" id="3.10.10.10">
    <property type="entry name" value="HIV Type 1 Reverse Transcriptase, subunit A, domain 1"/>
    <property type="match status" value="1"/>
</dbReference>
<dbReference type="InterPro" id="IPR043128">
    <property type="entry name" value="Rev_trsase/Diguanyl_cyclase"/>
</dbReference>
<dbReference type="PANTHER" id="PTHR24559">
    <property type="entry name" value="TRANSPOSON TY3-I GAG-POL POLYPROTEIN"/>
    <property type="match status" value="1"/>
</dbReference>
<sequence>MVGDFGALKIDTVPDRYPIPKIQISLTQISQAVYIRTMDSLKRSHQNVVTPRARKCLRMIVHCGVYEYLRMPFGIKNAPSNFQGMMNEIFPEELSEGW</sequence>
<keyword evidence="2" id="KW-1185">Reference proteome</keyword>
<dbReference type="Proteomes" id="UP000765509">
    <property type="component" value="Unassembled WGS sequence"/>
</dbReference>
<dbReference type="PANTHER" id="PTHR24559:SF435">
    <property type="entry name" value="RIBONUCLEASE H"/>
    <property type="match status" value="1"/>
</dbReference>
<evidence type="ECO:0000313" key="2">
    <source>
        <dbReference type="Proteomes" id="UP000765509"/>
    </source>
</evidence>